<sequence>MLIQIEKYTYYTFCIVIHQNSTLISLPFTRFSFCIYPSIKHHPKSIGKTRHGILCSISSLICRKYWVCPVLHLQILPRICSSSHPAPISGSLISLSLLRAHCPLHNCEKKRG</sequence>
<protein>
    <submittedName>
        <fullName evidence="1">Uncharacterized protein</fullName>
    </submittedName>
</protein>
<accession>A0A7C9EDP3</accession>
<organism evidence="1">
    <name type="scientific">Opuntia streptacantha</name>
    <name type="common">Prickly pear cactus</name>
    <name type="synonym">Opuntia cardona</name>
    <dbReference type="NCBI Taxonomy" id="393608"/>
    <lineage>
        <taxon>Eukaryota</taxon>
        <taxon>Viridiplantae</taxon>
        <taxon>Streptophyta</taxon>
        <taxon>Embryophyta</taxon>
        <taxon>Tracheophyta</taxon>
        <taxon>Spermatophyta</taxon>
        <taxon>Magnoliopsida</taxon>
        <taxon>eudicotyledons</taxon>
        <taxon>Gunneridae</taxon>
        <taxon>Pentapetalae</taxon>
        <taxon>Caryophyllales</taxon>
        <taxon>Cactineae</taxon>
        <taxon>Cactaceae</taxon>
        <taxon>Opuntioideae</taxon>
        <taxon>Opuntia</taxon>
    </lineage>
</organism>
<dbReference type="AlphaFoldDB" id="A0A7C9EDP3"/>
<evidence type="ECO:0000313" key="1">
    <source>
        <dbReference type="EMBL" id="MBA4663083.1"/>
    </source>
</evidence>
<dbReference type="EMBL" id="GISG01219288">
    <property type="protein sequence ID" value="MBA4663083.1"/>
    <property type="molecule type" value="Transcribed_RNA"/>
</dbReference>
<name>A0A7C9EDP3_OPUST</name>
<reference evidence="1" key="1">
    <citation type="journal article" date="2013" name="J. Plant Res.">
        <title>Effect of fungi and light on seed germination of three Opuntia species from semiarid lands of central Mexico.</title>
        <authorList>
            <person name="Delgado-Sanchez P."/>
            <person name="Jimenez-Bremont J.F."/>
            <person name="Guerrero-Gonzalez Mde L."/>
            <person name="Flores J."/>
        </authorList>
    </citation>
    <scope>NUCLEOTIDE SEQUENCE</scope>
    <source>
        <tissue evidence="1">Cladode</tissue>
    </source>
</reference>
<dbReference type="EMBL" id="GISG01219287">
    <property type="protein sequence ID" value="MBA4663082.1"/>
    <property type="molecule type" value="Transcribed_RNA"/>
</dbReference>
<proteinExistence type="predicted"/>
<reference evidence="1" key="2">
    <citation type="submission" date="2020-07" db="EMBL/GenBank/DDBJ databases">
        <authorList>
            <person name="Vera ALvarez R."/>
            <person name="Arias-Moreno D.M."/>
            <person name="Jimenez-Jacinto V."/>
            <person name="Jimenez-Bremont J.F."/>
            <person name="Swaminathan K."/>
            <person name="Moose S.P."/>
            <person name="Guerrero-Gonzalez M.L."/>
            <person name="Marino-Ramirez L."/>
            <person name="Landsman D."/>
            <person name="Rodriguez-Kessler M."/>
            <person name="Delgado-Sanchez P."/>
        </authorList>
    </citation>
    <scope>NUCLEOTIDE SEQUENCE</scope>
    <source>
        <tissue evidence="1">Cladode</tissue>
    </source>
</reference>